<evidence type="ECO:0000313" key="2">
    <source>
        <dbReference type="EMBL" id="OAF60348.1"/>
    </source>
</evidence>
<gene>
    <name evidence="2" type="ORF">VC83_03285</name>
</gene>
<dbReference type="RefSeq" id="XP_024325629.1">
    <property type="nucleotide sequence ID" value="XM_024466933.1"/>
</dbReference>
<protein>
    <submittedName>
        <fullName evidence="2">Uncharacterized protein</fullName>
    </submittedName>
</protein>
<proteinExistence type="predicted"/>
<feature type="region of interest" description="Disordered" evidence="1">
    <location>
        <begin position="1"/>
        <end position="22"/>
    </location>
</feature>
<accession>A0A177AE19</accession>
<dbReference type="AlphaFoldDB" id="A0A177AE19"/>
<dbReference type="GeneID" id="36286362"/>
<name>A0A177AE19_9PEZI</name>
<organism evidence="2">
    <name type="scientific">Pseudogymnoascus destructans</name>
    <dbReference type="NCBI Taxonomy" id="655981"/>
    <lineage>
        <taxon>Eukaryota</taxon>
        <taxon>Fungi</taxon>
        <taxon>Dikarya</taxon>
        <taxon>Ascomycota</taxon>
        <taxon>Pezizomycotina</taxon>
        <taxon>Leotiomycetes</taxon>
        <taxon>Thelebolales</taxon>
        <taxon>Thelebolaceae</taxon>
        <taxon>Pseudogymnoascus</taxon>
    </lineage>
</organism>
<sequence>MTADAEADLTTPRRSMGTAADASAAIETATTWAINIEEMEWRGKHEHCANPLVPAQERLYPTWAVTDAVVAPWLM</sequence>
<dbReference type="Proteomes" id="UP000077154">
    <property type="component" value="Unassembled WGS sequence"/>
</dbReference>
<reference evidence="2" key="1">
    <citation type="submission" date="2016-03" db="EMBL/GenBank/DDBJ databases">
        <title>Updated assembly of Pseudogymnoascus destructans, the fungus causing white-nose syndrome of bats.</title>
        <authorList>
            <person name="Palmer J.M."/>
            <person name="Drees K.P."/>
            <person name="Foster J.T."/>
            <person name="Lindner D.L."/>
        </authorList>
    </citation>
    <scope>NUCLEOTIDE SEQUENCE [LARGE SCALE GENOMIC DNA]</scope>
    <source>
        <strain evidence="2">20631-21</strain>
    </source>
</reference>
<dbReference type="EMBL" id="KV441391">
    <property type="protein sequence ID" value="OAF60348.1"/>
    <property type="molecule type" value="Genomic_DNA"/>
</dbReference>
<evidence type="ECO:0000256" key="1">
    <source>
        <dbReference type="SAM" id="MobiDB-lite"/>
    </source>
</evidence>